<feature type="compositionally biased region" description="Polar residues" evidence="1">
    <location>
        <begin position="123"/>
        <end position="167"/>
    </location>
</feature>
<dbReference type="OrthoDB" id="337038at2759"/>
<reference evidence="3" key="1">
    <citation type="submission" date="2013-11" db="EMBL/GenBank/DDBJ databases">
        <title>Genome sequence of the fusiform rust pathogen reveals effectors for host alternation and coevolution with pine.</title>
        <authorList>
            <consortium name="DOE Joint Genome Institute"/>
            <person name="Smith K."/>
            <person name="Pendleton A."/>
            <person name="Kubisiak T."/>
            <person name="Anderson C."/>
            <person name="Salamov A."/>
            <person name="Aerts A."/>
            <person name="Riley R."/>
            <person name="Clum A."/>
            <person name="Lindquist E."/>
            <person name="Ence D."/>
            <person name="Campbell M."/>
            <person name="Kronenberg Z."/>
            <person name="Feau N."/>
            <person name="Dhillon B."/>
            <person name="Hamelin R."/>
            <person name="Burleigh J."/>
            <person name="Smith J."/>
            <person name="Yandell M."/>
            <person name="Nelson C."/>
            <person name="Grigoriev I."/>
            <person name="Davis J."/>
        </authorList>
    </citation>
    <scope>NUCLEOTIDE SEQUENCE</scope>
    <source>
        <strain evidence="3">G11</strain>
    </source>
</reference>
<dbReference type="PANTHER" id="PTHR10334">
    <property type="entry name" value="CYSTEINE-RICH SECRETORY PROTEIN-RELATED"/>
    <property type="match status" value="1"/>
</dbReference>
<dbReference type="AlphaFoldDB" id="A0A9P6TF16"/>
<keyword evidence="4" id="KW-1185">Reference proteome</keyword>
<dbReference type="SMART" id="SM00198">
    <property type="entry name" value="SCP"/>
    <property type="match status" value="1"/>
</dbReference>
<evidence type="ECO:0000259" key="2">
    <source>
        <dbReference type="SMART" id="SM00198"/>
    </source>
</evidence>
<organism evidence="3 4">
    <name type="scientific">Cronartium quercuum f. sp. fusiforme G11</name>
    <dbReference type="NCBI Taxonomy" id="708437"/>
    <lineage>
        <taxon>Eukaryota</taxon>
        <taxon>Fungi</taxon>
        <taxon>Dikarya</taxon>
        <taxon>Basidiomycota</taxon>
        <taxon>Pucciniomycotina</taxon>
        <taxon>Pucciniomycetes</taxon>
        <taxon>Pucciniales</taxon>
        <taxon>Coleosporiaceae</taxon>
        <taxon>Cronartium</taxon>
    </lineage>
</organism>
<gene>
    <name evidence="3" type="ORF">CROQUDRAFT_60699</name>
</gene>
<dbReference type="SUPFAM" id="SSF55797">
    <property type="entry name" value="PR-1-like"/>
    <property type="match status" value="1"/>
</dbReference>
<protein>
    <recommendedName>
        <fullName evidence="2">SCP domain-containing protein</fullName>
    </recommendedName>
</protein>
<name>A0A9P6TF16_9BASI</name>
<feature type="region of interest" description="Disordered" evidence="1">
    <location>
        <begin position="123"/>
        <end position="198"/>
    </location>
</feature>
<dbReference type="EMBL" id="MU167238">
    <property type="protein sequence ID" value="KAG0148313.1"/>
    <property type="molecule type" value="Genomic_DNA"/>
</dbReference>
<evidence type="ECO:0000313" key="4">
    <source>
        <dbReference type="Proteomes" id="UP000886653"/>
    </source>
</evidence>
<dbReference type="Proteomes" id="UP000886653">
    <property type="component" value="Unassembled WGS sequence"/>
</dbReference>
<feature type="domain" description="SCP" evidence="2">
    <location>
        <begin position="225"/>
        <end position="357"/>
    </location>
</feature>
<feature type="compositionally biased region" description="Pro residues" evidence="1">
    <location>
        <begin position="393"/>
        <end position="404"/>
    </location>
</feature>
<evidence type="ECO:0000256" key="1">
    <source>
        <dbReference type="SAM" id="MobiDB-lite"/>
    </source>
</evidence>
<evidence type="ECO:0000313" key="3">
    <source>
        <dbReference type="EMBL" id="KAG0148313.1"/>
    </source>
</evidence>
<dbReference type="InterPro" id="IPR035940">
    <property type="entry name" value="CAP_sf"/>
</dbReference>
<feature type="region of interest" description="Disordered" evidence="1">
    <location>
        <begin position="366"/>
        <end position="404"/>
    </location>
</feature>
<sequence length="404" mass="43558">MTFPFKITVFILVGCQIFPFRATSRALSSVHKSKESRGQKQIKNQYSWEAAWHSETVDGVTTITSVTAGCVVPGQAIPQVASSVWSYTYRYTESSIKNSTSNSGIESLENDSLGLAAASPANLSNMATDEPPSNIQSSPPLRSPGPSNTSQTQSPPDVQDLSDSSDSPDGAVPTPTLSSPPPPQSAQGPPDRPEDIEPARRPLNEKALNPLRSVANATKFVTQAGDVDNWLTMHNTYRYEYGSPSLVWNSTLADQARKVASTCHWQHTANNPSGENLAAGQETAEDCTQAWMEGPDERDGYDPSNPTYSHFTQVVWKETTQVGCWTITCKNIEGTALPQSPVKFFVCEYFPKGNIVGSFAENVRAAKGGQPLGGRSPNRSDSQETSVYQEAPTGPPTDVSPPGK</sequence>
<feature type="compositionally biased region" description="Polar residues" evidence="1">
    <location>
        <begin position="377"/>
        <end position="388"/>
    </location>
</feature>
<dbReference type="InterPro" id="IPR001283">
    <property type="entry name" value="CRISP-related"/>
</dbReference>
<comment type="caution">
    <text evidence="3">The sequence shown here is derived from an EMBL/GenBank/DDBJ whole genome shotgun (WGS) entry which is preliminary data.</text>
</comment>
<dbReference type="Pfam" id="PF00188">
    <property type="entry name" value="CAP"/>
    <property type="match status" value="1"/>
</dbReference>
<accession>A0A9P6TF16</accession>
<dbReference type="PRINTS" id="PR00837">
    <property type="entry name" value="V5TPXLIKE"/>
</dbReference>
<dbReference type="InterPro" id="IPR014044">
    <property type="entry name" value="CAP_dom"/>
</dbReference>
<proteinExistence type="predicted"/>
<dbReference type="Gene3D" id="3.40.33.10">
    <property type="entry name" value="CAP"/>
    <property type="match status" value="1"/>
</dbReference>